<evidence type="ECO:0000256" key="1">
    <source>
        <dbReference type="ARBA" id="ARBA00004123"/>
    </source>
</evidence>
<dbReference type="PANTHER" id="PTHR11269:SF16">
    <property type="entry name" value="PERIOD CIRCADIAN PROTEIN"/>
    <property type="match status" value="1"/>
</dbReference>
<sequence length="638" mass="69590">MTSSAPEQLQPTESSTPTLGNNIQLGRRGSRVEGSSLSPPHTWSDSTAEQDEDSAESRHLFTVVVTLPEGNIVDSRVISDSVSAEMLQPGNRFFSCLLGKGQSILLSAAATSTRQRIFARINCGPANHACELLCEFEQKRARVTALVLRAAFGPSTPFHSLTLKQLYKDFDSSTSPFSRSIPYLGHLPTDLIGRSILAFVYAPDVHVIRQAHVDLHNSRGRVVKSVAPLRFVAYNGALLRADTEWSAYVNPWTKKIDMVVARHRILDAPIGDANVLDSPANEGTRASQRRVTISCFGDAKMIENCHILVRIRDLRVRRCMVLVPTAATAAVTVPALPVVVTRIPPVSSTSSCRGSAGASNGDIGVAVGAPGGLMYDTAAVRADGRPTDLGAYIDRLVETLVVNSTTCQQPMKCQTASQSTTPIKDDVPDLPLSYSQINCLENVHRLLKSQSRPDTPVKGEQEDAVTVTMASAPLTREVLQAHTKRWEEQYRDTWHRRLKRMSAEVLPGAPPHKHLRPASSCTPPAHWPTARREEFYRSLAPNPPPPPGMNFQITTIPLPPIEEKSTPPTSSTDRSSAFTQVQPKAIPVRDLPAPIALSIQEHPSVIQAPCEPLVVPRLQWAHGAEPLALKHRMLPESA</sequence>
<feature type="region of interest" description="Disordered" evidence="3">
    <location>
        <begin position="1"/>
        <end position="55"/>
    </location>
</feature>
<keyword evidence="2" id="KW-0539">Nucleus</keyword>
<dbReference type="GO" id="GO:0032922">
    <property type="term" value="P:circadian regulation of gene expression"/>
    <property type="evidence" value="ECO:0007669"/>
    <property type="project" value="TreeGrafter"/>
</dbReference>
<comment type="subcellular location">
    <subcellularLocation>
        <location evidence="1">Nucleus</location>
    </subcellularLocation>
</comment>
<dbReference type="GO" id="GO:0001222">
    <property type="term" value="F:transcription corepressor binding"/>
    <property type="evidence" value="ECO:0007669"/>
    <property type="project" value="TreeGrafter"/>
</dbReference>
<evidence type="ECO:0000313" key="4">
    <source>
        <dbReference type="EMBL" id="CAJ0605594.1"/>
    </source>
</evidence>
<feature type="region of interest" description="Disordered" evidence="3">
    <location>
        <begin position="507"/>
        <end position="526"/>
    </location>
</feature>
<dbReference type="GO" id="GO:0000976">
    <property type="term" value="F:transcription cis-regulatory region binding"/>
    <property type="evidence" value="ECO:0007669"/>
    <property type="project" value="TreeGrafter"/>
</dbReference>
<feature type="region of interest" description="Disordered" evidence="3">
    <location>
        <begin position="559"/>
        <end position="578"/>
    </location>
</feature>
<feature type="compositionally biased region" description="Polar residues" evidence="3">
    <location>
        <begin position="33"/>
        <end position="47"/>
    </location>
</feature>
<dbReference type="GO" id="GO:0043153">
    <property type="term" value="P:entrainment of circadian clock by photoperiod"/>
    <property type="evidence" value="ECO:0007669"/>
    <property type="project" value="TreeGrafter"/>
</dbReference>
<dbReference type="PANTHER" id="PTHR11269">
    <property type="entry name" value="PERIOD CIRCADIAN PROTEIN"/>
    <property type="match status" value="1"/>
</dbReference>
<gene>
    <name evidence="4" type="ORF">CYNAS_LOCUS17577</name>
</gene>
<proteinExistence type="predicted"/>
<feature type="compositionally biased region" description="Polar residues" evidence="3">
    <location>
        <begin position="1"/>
        <end position="24"/>
    </location>
</feature>
<dbReference type="Pfam" id="PF14598">
    <property type="entry name" value="PAS_11"/>
    <property type="match status" value="1"/>
</dbReference>
<organism evidence="4 5">
    <name type="scientific">Cylicocyclus nassatus</name>
    <name type="common">Nematode worm</name>
    <dbReference type="NCBI Taxonomy" id="53992"/>
    <lineage>
        <taxon>Eukaryota</taxon>
        <taxon>Metazoa</taxon>
        <taxon>Ecdysozoa</taxon>
        <taxon>Nematoda</taxon>
        <taxon>Chromadorea</taxon>
        <taxon>Rhabditida</taxon>
        <taxon>Rhabditina</taxon>
        <taxon>Rhabditomorpha</taxon>
        <taxon>Strongyloidea</taxon>
        <taxon>Strongylidae</taxon>
        <taxon>Cylicocyclus</taxon>
    </lineage>
</organism>
<dbReference type="InterPro" id="IPR050760">
    <property type="entry name" value="Period_circadian_regulator"/>
</dbReference>
<comment type="caution">
    <text evidence="4">The sequence shown here is derived from an EMBL/GenBank/DDBJ whole genome shotgun (WGS) entry which is preliminary data.</text>
</comment>
<keyword evidence="5" id="KW-1185">Reference proteome</keyword>
<evidence type="ECO:0000256" key="3">
    <source>
        <dbReference type="SAM" id="MobiDB-lite"/>
    </source>
</evidence>
<dbReference type="GO" id="GO:0000122">
    <property type="term" value="P:negative regulation of transcription by RNA polymerase II"/>
    <property type="evidence" value="ECO:0007669"/>
    <property type="project" value="TreeGrafter"/>
</dbReference>
<evidence type="ECO:0000256" key="2">
    <source>
        <dbReference type="ARBA" id="ARBA00023242"/>
    </source>
</evidence>
<dbReference type="EMBL" id="CATQJL010000316">
    <property type="protein sequence ID" value="CAJ0605594.1"/>
    <property type="molecule type" value="Genomic_DNA"/>
</dbReference>
<accession>A0AA36H8G1</accession>
<reference evidence="4" key="1">
    <citation type="submission" date="2023-07" db="EMBL/GenBank/DDBJ databases">
        <authorList>
            <consortium name="CYATHOMIX"/>
        </authorList>
    </citation>
    <scope>NUCLEOTIDE SEQUENCE</scope>
    <source>
        <strain evidence="4">N/A</strain>
    </source>
</reference>
<dbReference type="InterPro" id="IPR035965">
    <property type="entry name" value="PAS-like_dom_sf"/>
</dbReference>
<dbReference type="Proteomes" id="UP001176961">
    <property type="component" value="Unassembled WGS sequence"/>
</dbReference>
<dbReference type="SUPFAM" id="SSF55785">
    <property type="entry name" value="PYP-like sensor domain (PAS domain)"/>
    <property type="match status" value="1"/>
</dbReference>
<dbReference type="AlphaFoldDB" id="A0AA36H8G1"/>
<dbReference type="GO" id="GO:0005634">
    <property type="term" value="C:nucleus"/>
    <property type="evidence" value="ECO:0007669"/>
    <property type="project" value="UniProtKB-SubCell"/>
</dbReference>
<dbReference type="Gene3D" id="3.30.450.20">
    <property type="entry name" value="PAS domain"/>
    <property type="match status" value="1"/>
</dbReference>
<dbReference type="CDD" id="cd00130">
    <property type="entry name" value="PAS"/>
    <property type="match status" value="1"/>
</dbReference>
<dbReference type="GO" id="GO:0005737">
    <property type="term" value="C:cytoplasm"/>
    <property type="evidence" value="ECO:0007669"/>
    <property type="project" value="TreeGrafter"/>
</dbReference>
<evidence type="ECO:0000313" key="5">
    <source>
        <dbReference type="Proteomes" id="UP001176961"/>
    </source>
</evidence>
<dbReference type="InterPro" id="IPR000014">
    <property type="entry name" value="PAS"/>
</dbReference>
<protein>
    <submittedName>
        <fullName evidence="4">Uncharacterized protein</fullName>
    </submittedName>
</protein>
<name>A0AA36H8G1_CYLNA</name>